<dbReference type="STRING" id="197479.BFW38_15225"/>
<dbReference type="GO" id="GO:0008902">
    <property type="term" value="F:hydroxymethylpyrimidine kinase activity"/>
    <property type="evidence" value="ECO:0007669"/>
    <property type="project" value="UniProtKB-EC"/>
</dbReference>
<keyword evidence="5" id="KW-1185">Reference proteome</keyword>
<dbReference type="Pfam" id="PF08543">
    <property type="entry name" value="Phos_pyr_kin"/>
    <property type="match status" value="1"/>
</dbReference>
<dbReference type="EC" id="2.7.1.49" evidence="2"/>
<evidence type="ECO:0000313" key="5">
    <source>
        <dbReference type="Proteomes" id="UP000094291"/>
    </source>
</evidence>
<dbReference type="GO" id="GO:0009228">
    <property type="term" value="P:thiamine biosynthetic process"/>
    <property type="evidence" value="ECO:0007669"/>
    <property type="project" value="InterPro"/>
</dbReference>
<dbReference type="PANTHER" id="PTHR20858:SF17">
    <property type="entry name" value="HYDROXYMETHYLPYRIMIDINE_PHOSPHOMETHYLPYRIMIDINE KINASE THI20-RELATED"/>
    <property type="match status" value="1"/>
</dbReference>
<evidence type="ECO:0000256" key="1">
    <source>
        <dbReference type="ARBA" id="ARBA00004948"/>
    </source>
</evidence>
<dbReference type="GO" id="GO:0008972">
    <property type="term" value="F:phosphomethylpyrimidine kinase activity"/>
    <property type="evidence" value="ECO:0007669"/>
    <property type="project" value="InterPro"/>
</dbReference>
<name>A0A1E2VCX9_9GAMM</name>
<dbReference type="GO" id="GO:0005829">
    <property type="term" value="C:cytosol"/>
    <property type="evidence" value="ECO:0007669"/>
    <property type="project" value="TreeGrafter"/>
</dbReference>
<dbReference type="UniPathway" id="UPA00060">
    <property type="reaction ID" value="UER00138"/>
</dbReference>
<dbReference type="SUPFAM" id="SSF53613">
    <property type="entry name" value="Ribokinase-like"/>
    <property type="match status" value="1"/>
</dbReference>
<sequence>MERIRRRSQQKRSMPVVMVLAGHDPTGGAGIQADIEAIRHQGAWPATLITCLTQQDTHNVTRLWPQSADALLAQGTSLIEDMAPDAVKIGLIGDEALVPVIIDLLAQLPAQTPVVLDPILAAGGGKNMGSEALLEAIRQQLVPKSTVITPNIPELAKLSPGQPHEAAQSQHLLSRGCQAVLATGTHSDTPGVKNILYQAHEPPIVYRWPRLPHEYHGSGCTLSAALTARLAAGDDLHTACTTAQDYTWLALEQGLMLGKGQHLPLRHGERS</sequence>
<evidence type="ECO:0000259" key="3">
    <source>
        <dbReference type="Pfam" id="PF08543"/>
    </source>
</evidence>
<dbReference type="InterPro" id="IPR004399">
    <property type="entry name" value="HMP/HMP-P_kinase_dom"/>
</dbReference>
<dbReference type="RefSeq" id="WP_068999660.1">
    <property type="nucleotide sequence ID" value="NZ_MDTQ01000001.1"/>
</dbReference>
<gene>
    <name evidence="4" type="ORF">BFW38_15225</name>
</gene>
<evidence type="ECO:0000256" key="2">
    <source>
        <dbReference type="ARBA" id="ARBA00012135"/>
    </source>
</evidence>
<feature type="domain" description="Pyridoxamine kinase/Phosphomethylpyrimidine kinase" evidence="3">
    <location>
        <begin position="24"/>
        <end position="261"/>
    </location>
</feature>
<comment type="pathway">
    <text evidence="1">Cofactor biosynthesis; thiamine diphosphate biosynthesis.</text>
</comment>
<dbReference type="PANTHER" id="PTHR20858">
    <property type="entry name" value="PHOSPHOMETHYLPYRIMIDINE KINASE"/>
    <property type="match status" value="1"/>
</dbReference>
<dbReference type="InterPro" id="IPR013749">
    <property type="entry name" value="PM/HMP-P_kinase-1"/>
</dbReference>
<protein>
    <recommendedName>
        <fullName evidence="2">hydroxymethylpyrimidine kinase</fullName>
        <ecNumber evidence="2">2.7.1.49</ecNumber>
    </recommendedName>
</protein>
<dbReference type="EMBL" id="MDTQ01000001">
    <property type="protein sequence ID" value="ODC04676.1"/>
    <property type="molecule type" value="Genomic_DNA"/>
</dbReference>
<dbReference type="AlphaFoldDB" id="A0A1E2VCX9"/>
<dbReference type="Proteomes" id="UP000094291">
    <property type="component" value="Unassembled WGS sequence"/>
</dbReference>
<dbReference type="CDD" id="cd01169">
    <property type="entry name" value="HMPP_kinase"/>
    <property type="match status" value="1"/>
</dbReference>
<proteinExistence type="predicted"/>
<evidence type="ECO:0000313" key="4">
    <source>
        <dbReference type="EMBL" id="ODC04676.1"/>
    </source>
</evidence>
<dbReference type="Gene3D" id="3.40.1190.20">
    <property type="match status" value="1"/>
</dbReference>
<reference evidence="4 5" key="1">
    <citation type="submission" date="2016-08" db="EMBL/GenBank/DDBJ databases">
        <authorList>
            <person name="Seilhamer J.J."/>
        </authorList>
    </citation>
    <scope>NUCLEOTIDE SEQUENCE [LARGE SCALE GENOMIC DNA]</scope>
    <source>
        <strain evidence="4 5">PH27A</strain>
    </source>
</reference>
<dbReference type="InterPro" id="IPR029056">
    <property type="entry name" value="Ribokinase-like"/>
</dbReference>
<dbReference type="OrthoDB" id="9810880at2"/>
<organism evidence="4 5">
    <name type="scientific">Terasakiispira papahanaumokuakeensis</name>
    <dbReference type="NCBI Taxonomy" id="197479"/>
    <lineage>
        <taxon>Bacteria</taxon>
        <taxon>Pseudomonadati</taxon>
        <taxon>Pseudomonadota</taxon>
        <taxon>Gammaproteobacteria</taxon>
        <taxon>Oceanospirillales</taxon>
        <taxon>Terasakiispira</taxon>
    </lineage>
</organism>
<accession>A0A1E2VCX9</accession>
<dbReference type="GO" id="GO:0009229">
    <property type="term" value="P:thiamine diphosphate biosynthetic process"/>
    <property type="evidence" value="ECO:0007669"/>
    <property type="project" value="UniProtKB-UniPathway"/>
</dbReference>
<comment type="caution">
    <text evidence="4">The sequence shown here is derived from an EMBL/GenBank/DDBJ whole genome shotgun (WGS) entry which is preliminary data.</text>
</comment>